<evidence type="ECO:0000313" key="3">
    <source>
        <dbReference type="Proteomes" id="UP000032749"/>
    </source>
</evidence>
<protein>
    <recommendedName>
        <fullName evidence="1">PPM-type phosphatase domain-containing protein</fullName>
    </recommendedName>
</protein>
<dbReference type="Proteomes" id="UP000032749">
    <property type="component" value="Chromosome"/>
</dbReference>
<dbReference type="Pfam" id="PF13672">
    <property type="entry name" value="PP2C_2"/>
    <property type="match status" value="1"/>
</dbReference>
<dbReference type="PATRIC" id="fig|698738.3.peg.2567"/>
<proteinExistence type="predicted"/>
<gene>
    <name evidence="2" type="ORF">OLEAN_C24800</name>
</gene>
<dbReference type="EMBL" id="FO203512">
    <property type="protein sequence ID" value="CCK76656.1"/>
    <property type="molecule type" value="Genomic_DNA"/>
</dbReference>
<evidence type="ECO:0000259" key="1">
    <source>
        <dbReference type="Pfam" id="PF13672"/>
    </source>
</evidence>
<dbReference type="OrthoDB" id="9816099at2"/>
<sequence>MQLIAARASVTGPAHLAANHPNQDATMLSGLNGGYCVAVCDGLGSRKLSHEGSLLATRLVRSVLTNRDSRDTYLACQSIQKKWLKSFSGPHREYETTCLWAVVDKDGHASAAQVGDGLLLIKSQGKFLVMTPEEPGFGNQTHTLAEGSNELWTTANFALTEPGDGVLLMSDGISDDLVSEQLEDFFDAIYYQRKRTNKRRCKQWLTHELINWSTPMHGDDKSIAAIFRVK</sequence>
<dbReference type="AlphaFoldDB" id="R4YNK6"/>
<dbReference type="KEGG" id="oai:OLEAN_C24800"/>
<dbReference type="STRING" id="698738.OLEAN_C24800"/>
<evidence type="ECO:0000313" key="2">
    <source>
        <dbReference type="EMBL" id="CCK76656.1"/>
    </source>
</evidence>
<dbReference type="SUPFAM" id="SSF81606">
    <property type="entry name" value="PP2C-like"/>
    <property type="match status" value="1"/>
</dbReference>
<dbReference type="HOGENOM" id="CLU_102554_0_0_6"/>
<feature type="domain" description="PPM-type phosphatase" evidence="1">
    <location>
        <begin position="11"/>
        <end position="207"/>
    </location>
</feature>
<dbReference type="InterPro" id="IPR036457">
    <property type="entry name" value="PPM-type-like_dom_sf"/>
</dbReference>
<name>R4YNK6_OLEAN</name>
<keyword evidence="3" id="KW-1185">Reference proteome</keyword>
<accession>R4YNK6</accession>
<reference evidence="2 3" key="1">
    <citation type="journal article" date="2013" name="Nat. Commun.">
        <title>Genome sequence and functional genomic analysis of the oil-degrading bacterium Oleispira antarctica.</title>
        <authorList>
            <person name="Kube M."/>
            <person name="Chernikova T.N."/>
            <person name="Al-Ramahi Y."/>
            <person name="Beloqui A."/>
            <person name="Lopez-Cortez N."/>
            <person name="Guazzaroni M.E."/>
            <person name="Heipieper H.J."/>
            <person name="Klages S."/>
            <person name="Kotsyurbenko O.R."/>
            <person name="Langer I."/>
            <person name="Nechitaylo T.Y."/>
            <person name="Lunsdorf H."/>
            <person name="Fernandez M."/>
            <person name="Juarez S."/>
            <person name="Ciordia S."/>
            <person name="Singer A."/>
            <person name="Kagan O."/>
            <person name="Egorova O."/>
            <person name="Petit P.A."/>
            <person name="Stogios P."/>
            <person name="Kim Y."/>
            <person name="Tchigvintsev A."/>
            <person name="Flick R."/>
            <person name="Denaro R."/>
            <person name="Genovese M."/>
            <person name="Albar J.P."/>
            <person name="Reva O.N."/>
            <person name="Martinez-Gomariz M."/>
            <person name="Tran H."/>
            <person name="Ferrer M."/>
            <person name="Savchenko A."/>
            <person name="Yakunin A.F."/>
            <person name="Yakimov M.M."/>
            <person name="Golyshina O.V."/>
            <person name="Reinhardt R."/>
            <person name="Golyshin P.N."/>
        </authorList>
    </citation>
    <scope>NUCLEOTIDE SEQUENCE [LARGE SCALE GENOMIC DNA]</scope>
</reference>
<organism evidence="2 3">
    <name type="scientific">Oleispira antarctica RB-8</name>
    <dbReference type="NCBI Taxonomy" id="698738"/>
    <lineage>
        <taxon>Bacteria</taxon>
        <taxon>Pseudomonadati</taxon>
        <taxon>Pseudomonadota</taxon>
        <taxon>Gammaproteobacteria</taxon>
        <taxon>Oceanospirillales</taxon>
        <taxon>Oceanospirillaceae</taxon>
        <taxon>Oleispira</taxon>
    </lineage>
</organism>
<dbReference type="InterPro" id="IPR001932">
    <property type="entry name" value="PPM-type_phosphatase-like_dom"/>
</dbReference>
<dbReference type="Gene3D" id="3.60.40.10">
    <property type="entry name" value="PPM-type phosphatase domain"/>
    <property type="match status" value="1"/>
</dbReference>